<evidence type="ECO:0000256" key="7">
    <source>
        <dbReference type="ARBA" id="ARBA00022989"/>
    </source>
</evidence>
<evidence type="ECO:0000256" key="8">
    <source>
        <dbReference type="ARBA" id="ARBA00023136"/>
    </source>
</evidence>
<dbReference type="InterPro" id="IPR004648">
    <property type="entry name" value="Oligpept_transpt"/>
</dbReference>
<dbReference type="OrthoDB" id="9986677at2759"/>
<feature type="transmembrane region" description="Helical" evidence="9">
    <location>
        <begin position="139"/>
        <end position="157"/>
    </location>
</feature>
<dbReference type="GO" id="GO:0035673">
    <property type="term" value="F:oligopeptide transmembrane transporter activity"/>
    <property type="evidence" value="ECO:0007669"/>
    <property type="project" value="InterPro"/>
</dbReference>
<evidence type="ECO:0000256" key="5">
    <source>
        <dbReference type="ARBA" id="ARBA00022856"/>
    </source>
</evidence>
<reference evidence="10 11" key="1">
    <citation type="journal article" date="2016" name="Proc. Natl. Acad. Sci. U.S.A.">
        <title>Comparative genomics of biotechnologically important yeasts.</title>
        <authorList>
            <person name="Riley R."/>
            <person name="Haridas S."/>
            <person name="Wolfe K.H."/>
            <person name="Lopes M.R."/>
            <person name="Hittinger C.T."/>
            <person name="Goeker M."/>
            <person name="Salamov A.A."/>
            <person name="Wisecaver J.H."/>
            <person name="Long T.M."/>
            <person name="Calvey C.H."/>
            <person name="Aerts A.L."/>
            <person name="Barry K.W."/>
            <person name="Choi C."/>
            <person name="Clum A."/>
            <person name="Coughlan A.Y."/>
            <person name="Deshpande S."/>
            <person name="Douglass A.P."/>
            <person name="Hanson S.J."/>
            <person name="Klenk H.-P."/>
            <person name="LaButti K.M."/>
            <person name="Lapidus A."/>
            <person name="Lindquist E.A."/>
            <person name="Lipzen A.M."/>
            <person name="Meier-Kolthoff J.P."/>
            <person name="Ohm R.A."/>
            <person name="Otillar R.P."/>
            <person name="Pangilinan J.L."/>
            <person name="Peng Y."/>
            <person name="Rokas A."/>
            <person name="Rosa C.A."/>
            <person name="Scheuner C."/>
            <person name="Sibirny A.A."/>
            <person name="Slot J.C."/>
            <person name="Stielow J.B."/>
            <person name="Sun H."/>
            <person name="Kurtzman C.P."/>
            <person name="Blackwell M."/>
            <person name="Grigoriev I.V."/>
            <person name="Jeffries T.W."/>
        </authorList>
    </citation>
    <scope>NUCLEOTIDE SEQUENCE [LARGE SCALE GENOMIC DNA]</scope>
    <source>
        <strain evidence="10 11">NRRL Y-11557</strain>
    </source>
</reference>
<sequence>MKYHSPYPEIRSVCTPTDDPTIPVETFRAYVIGIFWVAVVGFINQLIYYRQPHFTLTSQVVHNILLGAAFVYFFIPDYLFTALSTFNWMTWIAPKNKNLAFVTGSTIGVGFNPITTFDWSVINYASPLVIPFFATAKQYADTVVGAIILLILFYTNYQYTARVSKVWVGPTTPNKRLPEYMLCDHAQ</sequence>
<keyword evidence="5" id="KW-0571">Peptide transport</keyword>
<feature type="transmembrane region" description="Helical" evidence="9">
    <location>
        <begin position="27"/>
        <end position="48"/>
    </location>
</feature>
<keyword evidence="3" id="KW-0813">Transport</keyword>
<dbReference type="GO" id="GO:0015031">
    <property type="term" value="P:protein transport"/>
    <property type="evidence" value="ECO:0007669"/>
    <property type="project" value="UniProtKB-KW"/>
</dbReference>
<keyword evidence="11" id="KW-1185">Reference proteome</keyword>
<proteinExistence type="inferred from homology"/>
<dbReference type="EMBL" id="KV454294">
    <property type="protein sequence ID" value="ODQ73351.1"/>
    <property type="molecule type" value="Genomic_DNA"/>
</dbReference>
<keyword evidence="4 9" id="KW-0812">Transmembrane</keyword>
<feature type="transmembrane region" description="Helical" evidence="9">
    <location>
        <begin position="60"/>
        <end position="80"/>
    </location>
</feature>
<evidence type="ECO:0000256" key="3">
    <source>
        <dbReference type="ARBA" id="ARBA00022448"/>
    </source>
</evidence>
<keyword evidence="7 9" id="KW-1133">Transmembrane helix</keyword>
<dbReference type="Proteomes" id="UP000094385">
    <property type="component" value="Unassembled WGS sequence"/>
</dbReference>
<keyword evidence="6" id="KW-0653">Protein transport</keyword>
<comment type="subcellular location">
    <subcellularLocation>
        <location evidence="1">Membrane</location>
        <topology evidence="1">Multi-pass membrane protein</topology>
    </subcellularLocation>
</comment>
<protein>
    <submittedName>
        <fullName evidence="10">Uncharacterized protein</fullName>
    </submittedName>
</protein>
<dbReference type="Pfam" id="PF03169">
    <property type="entry name" value="OPT"/>
    <property type="match status" value="1"/>
</dbReference>
<evidence type="ECO:0000256" key="4">
    <source>
        <dbReference type="ARBA" id="ARBA00022692"/>
    </source>
</evidence>
<accession>A0A1E3Q6Q9</accession>
<dbReference type="AlphaFoldDB" id="A0A1E3Q6Q9"/>
<dbReference type="GO" id="GO:0016020">
    <property type="term" value="C:membrane"/>
    <property type="evidence" value="ECO:0007669"/>
    <property type="project" value="UniProtKB-SubCell"/>
</dbReference>
<evidence type="ECO:0000313" key="11">
    <source>
        <dbReference type="Proteomes" id="UP000094385"/>
    </source>
</evidence>
<comment type="similarity">
    <text evidence="2">Belongs to the oligopeptide OPT transporter family.</text>
</comment>
<gene>
    <name evidence="10" type="ORF">LIPSTDRAFT_3675</name>
</gene>
<evidence type="ECO:0000256" key="1">
    <source>
        <dbReference type="ARBA" id="ARBA00004141"/>
    </source>
</evidence>
<evidence type="ECO:0000313" key="10">
    <source>
        <dbReference type="EMBL" id="ODQ73351.1"/>
    </source>
</evidence>
<evidence type="ECO:0000256" key="9">
    <source>
        <dbReference type="SAM" id="Phobius"/>
    </source>
</evidence>
<evidence type="ECO:0000256" key="6">
    <source>
        <dbReference type="ARBA" id="ARBA00022927"/>
    </source>
</evidence>
<dbReference type="STRING" id="675824.A0A1E3Q6Q9"/>
<evidence type="ECO:0000256" key="2">
    <source>
        <dbReference type="ARBA" id="ARBA00008807"/>
    </source>
</evidence>
<dbReference type="PANTHER" id="PTHR22601">
    <property type="entry name" value="ISP4 LIKE PROTEIN"/>
    <property type="match status" value="1"/>
</dbReference>
<keyword evidence="8 9" id="KW-0472">Membrane</keyword>
<name>A0A1E3Q6Q9_LIPST</name>
<organism evidence="10 11">
    <name type="scientific">Lipomyces starkeyi NRRL Y-11557</name>
    <dbReference type="NCBI Taxonomy" id="675824"/>
    <lineage>
        <taxon>Eukaryota</taxon>
        <taxon>Fungi</taxon>
        <taxon>Dikarya</taxon>
        <taxon>Ascomycota</taxon>
        <taxon>Saccharomycotina</taxon>
        <taxon>Lipomycetes</taxon>
        <taxon>Lipomycetales</taxon>
        <taxon>Lipomycetaceae</taxon>
        <taxon>Lipomyces</taxon>
    </lineage>
</organism>
<dbReference type="InterPro" id="IPR004813">
    <property type="entry name" value="OPT"/>
</dbReference>